<evidence type="ECO:0000259" key="3">
    <source>
        <dbReference type="Pfam" id="PF14577"/>
    </source>
</evidence>
<feature type="domain" description="Sieve element occlusion N-terminal" evidence="2">
    <location>
        <begin position="25"/>
        <end position="310"/>
    </location>
</feature>
<protein>
    <submittedName>
        <fullName evidence="4">Protein SIEVE ELEMENT OCCLUSION B like</fullName>
    </submittedName>
</protein>
<dbReference type="Pfam" id="PF14577">
    <property type="entry name" value="SEO_C"/>
    <property type="match status" value="1"/>
</dbReference>
<keyword evidence="5" id="KW-1185">Reference proteome</keyword>
<proteinExistence type="predicted"/>
<dbReference type="STRING" id="1590841.A0A2R6PDL0"/>
<sequence length="702" mass="79369">MASNNVQPAKAQQRSKSDRRMFSSSDDTAMMKQIQATHAPDGSEVDVKPIIKVIEDILRIAAPGIDGVINGTKENADESMNETPVEGFDGILDALAYIINKITCELSCKCSGGADAHTTTMAVFNMLPNYSWEAKVVISLAAFAVNYGNFWLVAQLCNTNPLAKSVSLLKQLPDIIEHAVSLKSRFDAIKSLIKVVLDVTKCIVEFNELPTQYISHETPPMSTAMALIPTASYWTIRSMVACASQITSLLGMSYEHLTSTTEAWELSSLAHKVGNIHGHLRSQLGICYQHIDEKRDAEMYQMLVRTFEMTYPDNSRILRALIYPKDDILPLTEGSTNKRVNIDVLRRKTVLLLISDLDMFREEVNVLAEIHKNKAELNYEIVWLPIVDRSTPWNEENQNKFQQLQSRMPWYTVVKPSLLEPVVIRYIKEVWHFSKKLMLVALDPQGKVVCPNALHMVMIWGNFPYPFTSTREESLWKDETWRLELLVGGIDSNIPEWIQEGKYICLYGGEDIEWIRKFTTKAKEVAAIAGISLEMVYVGKSNAKERVKKITQTITAEKLSSCWPNDISIWFFWTRLESMLFSKTKDGKAAENDKILAEVLTILSFNGSDLGWALFSKGSAEMVRANGETFLKSFNEYDTWKEDARAGGFMPALGRKFEELHTPQHCSRLILPGINGGIPEKVVCAECGRPMEKYFMYRCCND</sequence>
<feature type="domain" description="Sieve element occlusion C-terminal" evidence="3">
    <location>
        <begin position="471"/>
        <end position="701"/>
    </location>
</feature>
<dbReference type="OMA" id="IYNDTHH"/>
<gene>
    <name evidence="4" type="ORF">CEY00_Acc29684</name>
</gene>
<evidence type="ECO:0000259" key="2">
    <source>
        <dbReference type="Pfam" id="PF14576"/>
    </source>
</evidence>
<dbReference type="AlphaFoldDB" id="A0A2R6PDL0"/>
<dbReference type="InterPro" id="IPR039299">
    <property type="entry name" value="SEOA"/>
</dbReference>
<dbReference type="InterPro" id="IPR027944">
    <property type="entry name" value="SEO_C"/>
</dbReference>
<dbReference type="Proteomes" id="UP000241394">
    <property type="component" value="Chromosome LG26"/>
</dbReference>
<dbReference type="PANTHER" id="PTHR33232">
    <property type="entry name" value="PROTEIN SIEVE ELEMENT OCCLUSION B-LIKE"/>
    <property type="match status" value="1"/>
</dbReference>
<dbReference type="GO" id="GO:0010088">
    <property type="term" value="P:phloem development"/>
    <property type="evidence" value="ECO:0007669"/>
    <property type="project" value="InterPro"/>
</dbReference>
<evidence type="ECO:0000313" key="5">
    <source>
        <dbReference type="Proteomes" id="UP000241394"/>
    </source>
</evidence>
<feature type="compositionally biased region" description="Polar residues" evidence="1">
    <location>
        <begin position="1"/>
        <end position="14"/>
    </location>
</feature>
<dbReference type="EMBL" id="NKQK01000026">
    <property type="protein sequence ID" value="PSR89483.1"/>
    <property type="molecule type" value="Genomic_DNA"/>
</dbReference>
<evidence type="ECO:0000256" key="1">
    <source>
        <dbReference type="SAM" id="MobiDB-lite"/>
    </source>
</evidence>
<dbReference type="InParanoid" id="A0A2R6PDL0"/>
<feature type="region of interest" description="Disordered" evidence="1">
    <location>
        <begin position="1"/>
        <end position="24"/>
    </location>
</feature>
<reference evidence="5" key="2">
    <citation type="journal article" date="2018" name="BMC Genomics">
        <title>A manually annotated Actinidia chinensis var. chinensis (kiwifruit) genome highlights the challenges associated with draft genomes and gene prediction in plants.</title>
        <authorList>
            <person name="Pilkington S.M."/>
            <person name="Crowhurst R."/>
            <person name="Hilario E."/>
            <person name="Nardozza S."/>
            <person name="Fraser L."/>
            <person name="Peng Y."/>
            <person name="Gunaseelan K."/>
            <person name="Simpson R."/>
            <person name="Tahir J."/>
            <person name="Deroles S.C."/>
            <person name="Templeton K."/>
            <person name="Luo Z."/>
            <person name="Davy M."/>
            <person name="Cheng C."/>
            <person name="McNeilage M."/>
            <person name="Scaglione D."/>
            <person name="Liu Y."/>
            <person name="Zhang Q."/>
            <person name="Datson P."/>
            <person name="De Silva N."/>
            <person name="Gardiner S.E."/>
            <person name="Bassett H."/>
            <person name="Chagne D."/>
            <person name="McCallum J."/>
            <person name="Dzierzon H."/>
            <person name="Deng C."/>
            <person name="Wang Y.Y."/>
            <person name="Barron L."/>
            <person name="Manako K."/>
            <person name="Bowen J."/>
            <person name="Foster T.M."/>
            <person name="Erridge Z.A."/>
            <person name="Tiffin H."/>
            <person name="Waite C.N."/>
            <person name="Davies K.M."/>
            <person name="Grierson E.P."/>
            <person name="Laing W.A."/>
            <person name="Kirk R."/>
            <person name="Chen X."/>
            <person name="Wood M."/>
            <person name="Montefiori M."/>
            <person name="Brummell D.A."/>
            <person name="Schwinn K.E."/>
            <person name="Catanach A."/>
            <person name="Fullerton C."/>
            <person name="Li D."/>
            <person name="Meiyalaghan S."/>
            <person name="Nieuwenhuizen N."/>
            <person name="Read N."/>
            <person name="Prakash R."/>
            <person name="Hunter D."/>
            <person name="Zhang H."/>
            <person name="McKenzie M."/>
            <person name="Knabel M."/>
            <person name="Harris A."/>
            <person name="Allan A.C."/>
            <person name="Gleave A."/>
            <person name="Chen A."/>
            <person name="Janssen B.J."/>
            <person name="Plunkett B."/>
            <person name="Ampomah-Dwamena C."/>
            <person name="Voogd C."/>
            <person name="Leif D."/>
            <person name="Lafferty D."/>
            <person name="Souleyre E.J.F."/>
            <person name="Varkonyi-Gasic E."/>
            <person name="Gambi F."/>
            <person name="Hanley J."/>
            <person name="Yao J.L."/>
            <person name="Cheung J."/>
            <person name="David K.M."/>
            <person name="Warren B."/>
            <person name="Marsh K."/>
            <person name="Snowden K.C."/>
            <person name="Lin-Wang K."/>
            <person name="Brian L."/>
            <person name="Martinez-Sanchez M."/>
            <person name="Wang M."/>
            <person name="Ileperuma N."/>
            <person name="Macnee N."/>
            <person name="Campin R."/>
            <person name="McAtee P."/>
            <person name="Drummond R.S.M."/>
            <person name="Espley R.V."/>
            <person name="Ireland H.S."/>
            <person name="Wu R."/>
            <person name="Atkinson R.G."/>
            <person name="Karunairetnam S."/>
            <person name="Bulley S."/>
            <person name="Chunkath S."/>
            <person name="Hanley Z."/>
            <person name="Storey R."/>
            <person name="Thrimawithana A.H."/>
            <person name="Thomson S."/>
            <person name="David C."/>
            <person name="Testolin R."/>
            <person name="Huang H."/>
            <person name="Hellens R.P."/>
            <person name="Schaffer R.J."/>
        </authorList>
    </citation>
    <scope>NUCLEOTIDE SEQUENCE [LARGE SCALE GENOMIC DNA]</scope>
    <source>
        <strain evidence="5">cv. Red5</strain>
    </source>
</reference>
<reference evidence="4 5" key="1">
    <citation type="submission" date="2017-07" db="EMBL/GenBank/DDBJ databases">
        <title>An improved, manually edited Actinidia chinensis var. chinensis (kiwifruit) genome highlights the challenges associated with draft genomes and gene prediction in plants.</title>
        <authorList>
            <person name="Pilkington S."/>
            <person name="Crowhurst R."/>
            <person name="Hilario E."/>
            <person name="Nardozza S."/>
            <person name="Fraser L."/>
            <person name="Peng Y."/>
            <person name="Gunaseelan K."/>
            <person name="Simpson R."/>
            <person name="Tahir J."/>
            <person name="Deroles S."/>
            <person name="Templeton K."/>
            <person name="Luo Z."/>
            <person name="Davy M."/>
            <person name="Cheng C."/>
            <person name="Mcneilage M."/>
            <person name="Scaglione D."/>
            <person name="Liu Y."/>
            <person name="Zhang Q."/>
            <person name="Datson P."/>
            <person name="De Silva N."/>
            <person name="Gardiner S."/>
            <person name="Bassett H."/>
            <person name="Chagne D."/>
            <person name="Mccallum J."/>
            <person name="Dzierzon H."/>
            <person name="Deng C."/>
            <person name="Wang Y.-Y."/>
            <person name="Barron N."/>
            <person name="Manako K."/>
            <person name="Bowen J."/>
            <person name="Foster T."/>
            <person name="Erridge Z."/>
            <person name="Tiffin H."/>
            <person name="Waite C."/>
            <person name="Davies K."/>
            <person name="Grierson E."/>
            <person name="Laing W."/>
            <person name="Kirk R."/>
            <person name="Chen X."/>
            <person name="Wood M."/>
            <person name="Montefiori M."/>
            <person name="Brummell D."/>
            <person name="Schwinn K."/>
            <person name="Catanach A."/>
            <person name="Fullerton C."/>
            <person name="Li D."/>
            <person name="Meiyalaghan S."/>
            <person name="Nieuwenhuizen N."/>
            <person name="Read N."/>
            <person name="Prakash R."/>
            <person name="Hunter D."/>
            <person name="Zhang H."/>
            <person name="Mckenzie M."/>
            <person name="Knabel M."/>
            <person name="Harris A."/>
            <person name="Allan A."/>
            <person name="Chen A."/>
            <person name="Janssen B."/>
            <person name="Plunkett B."/>
            <person name="Dwamena C."/>
            <person name="Voogd C."/>
            <person name="Leif D."/>
            <person name="Lafferty D."/>
            <person name="Souleyre E."/>
            <person name="Varkonyi-Gasic E."/>
            <person name="Gambi F."/>
            <person name="Hanley J."/>
            <person name="Yao J.-L."/>
            <person name="Cheung J."/>
            <person name="David K."/>
            <person name="Warren B."/>
            <person name="Marsh K."/>
            <person name="Snowden K."/>
            <person name="Lin-Wang K."/>
            <person name="Brian L."/>
            <person name="Martinez-Sanchez M."/>
            <person name="Wang M."/>
            <person name="Ileperuma N."/>
            <person name="Macnee N."/>
            <person name="Campin R."/>
            <person name="Mcatee P."/>
            <person name="Drummond R."/>
            <person name="Espley R."/>
            <person name="Ireland H."/>
            <person name="Wu R."/>
            <person name="Atkinson R."/>
            <person name="Karunairetnam S."/>
            <person name="Bulley S."/>
            <person name="Chunkath S."/>
            <person name="Hanley Z."/>
            <person name="Storey R."/>
            <person name="Thrimawithana A."/>
            <person name="Thomson S."/>
            <person name="David C."/>
            <person name="Testolin R."/>
        </authorList>
    </citation>
    <scope>NUCLEOTIDE SEQUENCE [LARGE SCALE GENOMIC DNA]</scope>
    <source>
        <strain evidence="5">cv. Red5</strain>
        <tissue evidence="4">Young leaf</tissue>
    </source>
</reference>
<dbReference type="PANTHER" id="PTHR33232:SF12">
    <property type="entry name" value="PROTEIN SIEVE ELEMENT OCCLUSION B-LIKE"/>
    <property type="match status" value="1"/>
</dbReference>
<dbReference type="Pfam" id="PF14576">
    <property type="entry name" value="SEO_N"/>
    <property type="match status" value="1"/>
</dbReference>
<dbReference type="InterPro" id="IPR027942">
    <property type="entry name" value="SEO_N"/>
</dbReference>
<evidence type="ECO:0000313" key="4">
    <source>
        <dbReference type="EMBL" id="PSR89483.1"/>
    </source>
</evidence>
<accession>A0A2R6PDL0</accession>
<organism evidence="4 5">
    <name type="scientific">Actinidia chinensis var. chinensis</name>
    <name type="common">Chinese soft-hair kiwi</name>
    <dbReference type="NCBI Taxonomy" id="1590841"/>
    <lineage>
        <taxon>Eukaryota</taxon>
        <taxon>Viridiplantae</taxon>
        <taxon>Streptophyta</taxon>
        <taxon>Embryophyta</taxon>
        <taxon>Tracheophyta</taxon>
        <taxon>Spermatophyta</taxon>
        <taxon>Magnoliopsida</taxon>
        <taxon>eudicotyledons</taxon>
        <taxon>Gunneridae</taxon>
        <taxon>Pentapetalae</taxon>
        <taxon>asterids</taxon>
        <taxon>Ericales</taxon>
        <taxon>Actinidiaceae</taxon>
        <taxon>Actinidia</taxon>
    </lineage>
</organism>
<dbReference type="OrthoDB" id="1145248at2759"/>
<comment type="caution">
    <text evidence="4">The sequence shown here is derived from an EMBL/GenBank/DDBJ whole genome shotgun (WGS) entry which is preliminary data.</text>
</comment>
<dbReference type="Gramene" id="PSR89483">
    <property type="protein sequence ID" value="PSR89483"/>
    <property type="gene ID" value="CEY00_Acc29684"/>
</dbReference>
<name>A0A2R6PDL0_ACTCC</name>